<accession>A0AAD9K5Q3</accession>
<evidence type="ECO:0000256" key="1">
    <source>
        <dbReference type="SAM" id="Phobius"/>
    </source>
</evidence>
<organism evidence="2 3">
    <name type="scientific">Ridgeia piscesae</name>
    <name type="common">Tubeworm</name>
    <dbReference type="NCBI Taxonomy" id="27915"/>
    <lineage>
        <taxon>Eukaryota</taxon>
        <taxon>Metazoa</taxon>
        <taxon>Spiralia</taxon>
        <taxon>Lophotrochozoa</taxon>
        <taxon>Annelida</taxon>
        <taxon>Polychaeta</taxon>
        <taxon>Sedentaria</taxon>
        <taxon>Canalipalpata</taxon>
        <taxon>Sabellida</taxon>
        <taxon>Siboglinidae</taxon>
        <taxon>Ridgeia</taxon>
    </lineage>
</organism>
<evidence type="ECO:0000313" key="3">
    <source>
        <dbReference type="Proteomes" id="UP001209878"/>
    </source>
</evidence>
<protein>
    <submittedName>
        <fullName evidence="2">Uncharacterized protein</fullName>
    </submittedName>
</protein>
<keyword evidence="1" id="KW-1133">Transmembrane helix</keyword>
<keyword evidence="1" id="KW-0812">Transmembrane</keyword>
<comment type="caution">
    <text evidence="2">The sequence shown here is derived from an EMBL/GenBank/DDBJ whole genome shotgun (WGS) entry which is preliminary data.</text>
</comment>
<dbReference type="AlphaFoldDB" id="A0AAD9K5Q3"/>
<dbReference type="EMBL" id="JAODUO010001393">
    <property type="protein sequence ID" value="KAK2164885.1"/>
    <property type="molecule type" value="Genomic_DNA"/>
</dbReference>
<sequence>MLKDAPSPSTIEDAIKHHSGTFAGFEMEPDSVHASELSAKERKKGVDGMMIGIIVGAVVVLIIVAVVTGGTIYYLIKKRRNRAAQQDDDVCDDNYERLQFNNPAYDSSDNTNNSAQHM</sequence>
<proteinExistence type="predicted"/>
<keyword evidence="1" id="KW-0472">Membrane</keyword>
<evidence type="ECO:0000313" key="2">
    <source>
        <dbReference type="EMBL" id="KAK2164885.1"/>
    </source>
</evidence>
<name>A0AAD9K5Q3_RIDPI</name>
<dbReference type="Proteomes" id="UP001209878">
    <property type="component" value="Unassembled WGS sequence"/>
</dbReference>
<feature type="transmembrane region" description="Helical" evidence="1">
    <location>
        <begin position="50"/>
        <end position="76"/>
    </location>
</feature>
<keyword evidence="3" id="KW-1185">Reference proteome</keyword>
<reference evidence="2" key="1">
    <citation type="journal article" date="2023" name="Mol. Biol. Evol.">
        <title>Third-Generation Sequencing Reveals the Adaptive Role of the Epigenome in Three Deep-Sea Polychaetes.</title>
        <authorList>
            <person name="Perez M."/>
            <person name="Aroh O."/>
            <person name="Sun Y."/>
            <person name="Lan Y."/>
            <person name="Juniper S.K."/>
            <person name="Young C.R."/>
            <person name="Angers B."/>
            <person name="Qian P.Y."/>
        </authorList>
    </citation>
    <scope>NUCLEOTIDE SEQUENCE</scope>
    <source>
        <strain evidence="2">R07B-5</strain>
    </source>
</reference>
<gene>
    <name evidence="2" type="ORF">NP493_1396g00004</name>
</gene>